<organism evidence="2 3">
    <name type="scientific">Pleomassaria siparia CBS 279.74</name>
    <dbReference type="NCBI Taxonomy" id="1314801"/>
    <lineage>
        <taxon>Eukaryota</taxon>
        <taxon>Fungi</taxon>
        <taxon>Dikarya</taxon>
        <taxon>Ascomycota</taxon>
        <taxon>Pezizomycotina</taxon>
        <taxon>Dothideomycetes</taxon>
        <taxon>Pleosporomycetidae</taxon>
        <taxon>Pleosporales</taxon>
        <taxon>Pleomassariaceae</taxon>
        <taxon>Pleomassaria</taxon>
    </lineage>
</organism>
<feature type="region of interest" description="Disordered" evidence="1">
    <location>
        <begin position="1"/>
        <end position="27"/>
    </location>
</feature>
<dbReference type="EMBL" id="MU005788">
    <property type="protein sequence ID" value="KAF2703260.1"/>
    <property type="molecule type" value="Genomic_DNA"/>
</dbReference>
<evidence type="ECO:0000313" key="3">
    <source>
        <dbReference type="Proteomes" id="UP000799428"/>
    </source>
</evidence>
<name>A0A6G1JRY0_9PLEO</name>
<evidence type="ECO:0000313" key="2">
    <source>
        <dbReference type="EMBL" id="KAF2703260.1"/>
    </source>
</evidence>
<keyword evidence="3" id="KW-1185">Reference proteome</keyword>
<reference evidence="2" key="1">
    <citation type="journal article" date="2020" name="Stud. Mycol.">
        <title>101 Dothideomycetes genomes: a test case for predicting lifestyles and emergence of pathogens.</title>
        <authorList>
            <person name="Haridas S."/>
            <person name="Albert R."/>
            <person name="Binder M."/>
            <person name="Bloem J."/>
            <person name="Labutti K."/>
            <person name="Salamov A."/>
            <person name="Andreopoulos B."/>
            <person name="Baker S."/>
            <person name="Barry K."/>
            <person name="Bills G."/>
            <person name="Bluhm B."/>
            <person name="Cannon C."/>
            <person name="Castanera R."/>
            <person name="Culley D."/>
            <person name="Daum C."/>
            <person name="Ezra D."/>
            <person name="Gonzalez J."/>
            <person name="Henrissat B."/>
            <person name="Kuo A."/>
            <person name="Liang C."/>
            <person name="Lipzen A."/>
            <person name="Lutzoni F."/>
            <person name="Magnuson J."/>
            <person name="Mondo S."/>
            <person name="Nolan M."/>
            <person name="Ohm R."/>
            <person name="Pangilinan J."/>
            <person name="Park H.-J."/>
            <person name="Ramirez L."/>
            <person name="Alfaro M."/>
            <person name="Sun H."/>
            <person name="Tritt A."/>
            <person name="Yoshinaga Y."/>
            <person name="Zwiers L.-H."/>
            <person name="Turgeon B."/>
            <person name="Goodwin S."/>
            <person name="Spatafora J."/>
            <person name="Crous P."/>
            <person name="Grigoriev I."/>
        </authorList>
    </citation>
    <scope>NUCLEOTIDE SEQUENCE</scope>
    <source>
        <strain evidence="2">CBS 279.74</strain>
    </source>
</reference>
<evidence type="ECO:0000256" key="1">
    <source>
        <dbReference type="SAM" id="MobiDB-lite"/>
    </source>
</evidence>
<protein>
    <submittedName>
        <fullName evidence="2">Uncharacterized protein</fullName>
    </submittedName>
</protein>
<sequence>MSSPEFSLPDEASILYPRPSRPPPTTVHTLRTIRRPLGLALKPVKDASNLFGFRSYKAHGLSEWRLTSLHGGNGATDSPTWLVSEAAIGSAQCTSGCEIYTKSVVQLVGWSITSKGLIGDTLSLPIELRTVQVEKVVLQSCRQACSADRKLNVAMDYLSPLTGGGGRQSQSNGGPGGPVMDNSGMTIFGVISFC</sequence>
<proteinExistence type="predicted"/>
<gene>
    <name evidence="2" type="ORF">K504DRAFT_508177</name>
</gene>
<accession>A0A6G1JRY0</accession>
<dbReference type="AlphaFoldDB" id="A0A6G1JRY0"/>
<dbReference type="Proteomes" id="UP000799428">
    <property type="component" value="Unassembled WGS sequence"/>
</dbReference>